<organism evidence="1">
    <name type="scientific">marine sediment metagenome</name>
    <dbReference type="NCBI Taxonomy" id="412755"/>
    <lineage>
        <taxon>unclassified sequences</taxon>
        <taxon>metagenomes</taxon>
        <taxon>ecological metagenomes</taxon>
    </lineage>
</organism>
<dbReference type="AlphaFoldDB" id="A0A0F9H9G4"/>
<reference evidence="1" key="1">
    <citation type="journal article" date="2015" name="Nature">
        <title>Complex archaea that bridge the gap between prokaryotes and eukaryotes.</title>
        <authorList>
            <person name="Spang A."/>
            <person name="Saw J.H."/>
            <person name="Jorgensen S.L."/>
            <person name="Zaremba-Niedzwiedzka K."/>
            <person name="Martijn J."/>
            <person name="Lind A.E."/>
            <person name="van Eijk R."/>
            <person name="Schleper C."/>
            <person name="Guy L."/>
            <person name="Ettema T.J."/>
        </authorList>
    </citation>
    <scope>NUCLEOTIDE SEQUENCE</scope>
</reference>
<dbReference type="EMBL" id="LAZR01015705">
    <property type="protein sequence ID" value="KKM07744.1"/>
    <property type="molecule type" value="Genomic_DNA"/>
</dbReference>
<name>A0A0F9H9G4_9ZZZZ</name>
<gene>
    <name evidence="1" type="ORF">LCGC14_1730920</name>
</gene>
<sequence>MAKNERKNGTALAKIGGQEFAIMMAGAEALPEILRENVGAEGLGSFDLDRVKIPSGGMQAWTIPGIEKDEIVESFTGVIIYHKLGRVYWAQGLEEGGGNSPPDCISDDCVTGIGEPGGKCSVCPFAQFGSNGKGQACKQIKMLFVMRENALLPLCVSLPPTSLRGAKQYMLRLASNALPYYSVLTRFGLEKVNNASGIEYSKAVLSVAEKLTAEQAEQFKKISLQLRPHFDAVKVEEVSVD</sequence>
<evidence type="ECO:0000313" key="1">
    <source>
        <dbReference type="EMBL" id="KKM07744.1"/>
    </source>
</evidence>
<comment type="caution">
    <text evidence="1">The sequence shown here is derived from an EMBL/GenBank/DDBJ whole genome shotgun (WGS) entry which is preliminary data.</text>
</comment>
<proteinExistence type="predicted"/>
<protein>
    <submittedName>
        <fullName evidence="1">Uncharacterized protein</fullName>
    </submittedName>
</protein>
<accession>A0A0F9H9G4</accession>